<evidence type="ECO:0000256" key="12">
    <source>
        <dbReference type="ARBA" id="ARBA00022840"/>
    </source>
</evidence>
<evidence type="ECO:0000313" key="23">
    <source>
        <dbReference type="Proteomes" id="UP000663760"/>
    </source>
</evidence>
<comment type="catalytic activity">
    <reaction evidence="16">
        <text>L-threonyl-[protein] + ATP = O-phospho-L-threonyl-[protein] + ADP + H(+)</text>
        <dbReference type="Rhea" id="RHEA:46608"/>
        <dbReference type="Rhea" id="RHEA-COMP:11060"/>
        <dbReference type="Rhea" id="RHEA-COMP:11605"/>
        <dbReference type="ChEBI" id="CHEBI:15378"/>
        <dbReference type="ChEBI" id="CHEBI:30013"/>
        <dbReference type="ChEBI" id="CHEBI:30616"/>
        <dbReference type="ChEBI" id="CHEBI:61977"/>
        <dbReference type="ChEBI" id="CHEBI:456216"/>
        <dbReference type="EC" id="2.7.11.1"/>
    </reaction>
</comment>
<dbReference type="InterPro" id="IPR000719">
    <property type="entry name" value="Prot_kinase_dom"/>
</dbReference>
<dbReference type="GO" id="GO:0004674">
    <property type="term" value="F:protein serine/threonine kinase activity"/>
    <property type="evidence" value="ECO:0007669"/>
    <property type="project" value="UniProtKB-KW"/>
</dbReference>
<feature type="binding site" evidence="18">
    <location>
        <position position="600"/>
    </location>
    <ligand>
        <name>ATP</name>
        <dbReference type="ChEBI" id="CHEBI:30616"/>
    </ligand>
</feature>
<feature type="transmembrane region" description="Helical" evidence="19">
    <location>
        <begin position="504"/>
        <end position="527"/>
    </location>
</feature>
<evidence type="ECO:0000256" key="10">
    <source>
        <dbReference type="ARBA" id="ARBA00022741"/>
    </source>
</evidence>
<evidence type="ECO:0000256" key="13">
    <source>
        <dbReference type="ARBA" id="ARBA00022989"/>
    </source>
</evidence>
<feature type="signal peptide" evidence="20">
    <location>
        <begin position="1"/>
        <end position="19"/>
    </location>
</feature>
<keyword evidence="15" id="KW-0675">Receptor</keyword>
<keyword evidence="12 18" id="KW-0067">ATP-binding</keyword>
<dbReference type="FunFam" id="3.30.200.20:FF:000394">
    <property type="entry name" value="Leucine-rich repeat receptor-like protein kinase"/>
    <property type="match status" value="1"/>
</dbReference>
<keyword evidence="9" id="KW-0677">Repeat</keyword>
<evidence type="ECO:0000256" key="17">
    <source>
        <dbReference type="ARBA" id="ARBA00048679"/>
    </source>
</evidence>
<accession>A0A7I8LLC7</accession>
<evidence type="ECO:0000256" key="7">
    <source>
        <dbReference type="ARBA" id="ARBA00022692"/>
    </source>
</evidence>
<keyword evidence="8 20" id="KW-0732">Signal</keyword>
<dbReference type="PROSITE" id="PS00108">
    <property type="entry name" value="PROTEIN_KINASE_ST"/>
    <property type="match status" value="1"/>
</dbReference>
<evidence type="ECO:0000256" key="2">
    <source>
        <dbReference type="ARBA" id="ARBA00012513"/>
    </source>
</evidence>
<evidence type="ECO:0000256" key="3">
    <source>
        <dbReference type="ARBA" id="ARBA00022527"/>
    </source>
</evidence>
<comment type="subcellular location">
    <subcellularLocation>
        <location evidence="1">Cell membrane</location>
        <topology evidence="1">Single-pass membrane protein</topology>
    </subcellularLocation>
</comment>
<evidence type="ECO:0000256" key="20">
    <source>
        <dbReference type="SAM" id="SignalP"/>
    </source>
</evidence>
<reference evidence="22" key="1">
    <citation type="submission" date="2020-02" db="EMBL/GenBank/DDBJ databases">
        <authorList>
            <person name="Scholz U."/>
            <person name="Mascher M."/>
            <person name="Fiebig A."/>
        </authorList>
    </citation>
    <scope>NUCLEOTIDE SEQUENCE</scope>
</reference>
<keyword evidence="13 19" id="KW-1133">Transmembrane helix</keyword>
<keyword evidence="4" id="KW-0597">Phosphoprotein</keyword>
<dbReference type="FunFam" id="3.80.10.10:FF:000129">
    <property type="entry name" value="Leucine-rich repeat receptor-like kinase"/>
    <property type="match status" value="1"/>
</dbReference>
<dbReference type="FunFam" id="1.10.510.10:FF:000146">
    <property type="entry name" value="LRR receptor-like serine/threonine-protein kinase IOS1"/>
    <property type="match status" value="1"/>
</dbReference>
<keyword evidence="11" id="KW-0418">Kinase</keyword>
<dbReference type="Pfam" id="PF07714">
    <property type="entry name" value="PK_Tyr_Ser-Thr"/>
    <property type="match status" value="1"/>
</dbReference>
<evidence type="ECO:0000256" key="15">
    <source>
        <dbReference type="ARBA" id="ARBA00023170"/>
    </source>
</evidence>
<dbReference type="SMART" id="SM00220">
    <property type="entry name" value="S_TKc"/>
    <property type="match status" value="1"/>
</dbReference>
<evidence type="ECO:0000259" key="21">
    <source>
        <dbReference type="PROSITE" id="PS50011"/>
    </source>
</evidence>
<dbReference type="EC" id="2.7.11.1" evidence="2"/>
<dbReference type="InterPro" id="IPR001611">
    <property type="entry name" value="Leu-rich_rpt"/>
</dbReference>
<feature type="domain" description="Protein kinase" evidence="21">
    <location>
        <begin position="572"/>
        <end position="844"/>
    </location>
</feature>
<dbReference type="InterPro" id="IPR008271">
    <property type="entry name" value="Ser/Thr_kinase_AS"/>
</dbReference>
<dbReference type="PROSITE" id="PS00107">
    <property type="entry name" value="PROTEIN_KINASE_ATP"/>
    <property type="match status" value="1"/>
</dbReference>
<evidence type="ECO:0000256" key="18">
    <source>
        <dbReference type="PROSITE-ProRule" id="PRU10141"/>
    </source>
</evidence>
<keyword evidence="7 19" id="KW-0812">Transmembrane</keyword>
<dbReference type="Pfam" id="PF12819">
    <property type="entry name" value="Malectin_like"/>
    <property type="match status" value="1"/>
</dbReference>
<proteinExistence type="predicted"/>
<evidence type="ECO:0000256" key="4">
    <source>
        <dbReference type="ARBA" id="ARBA00022553"/>
    </source>
</evidence>
<keyword evidence="14 19" id="KW-0472">Membrane</keyword>
<dbReference type="Gene3D" id="3.80.10.10">
    <property type="entry name" value="Ribonuclease Inhibitor"/>
    <property type="match status" value="1"/>
</dbReference>
<keyword evidence="3" id="KW-0723">Serine/threonine-protein kinase</keyword>
<dbReference type="InterPro" id="IPR032675">
    <property type="entry name" value="LRR_dom_sf"/>
</dbReference>
<evidence type="ECO:0000256" key="14">
    <source>
        <dbReference type="ARBA" id="ARBA00023136"/>
    </source>
</evidence>
<evidence type="ECO:0000256" key="19">
    <source>
        <dbReference type="SAM" id="Phobius"/>
    </source>
</evidence>
<dbReference type="InterPro" id="IPR024788">
    <property type="entry name" value="Malectin-like_Carb-bd_dom"/>
</dbReference>
<evidence type="ECO:0000256" key="6">
    <source>
        <dbReference type="ARBA" id="ARBA00022679"/>
    </source>
</evidence>
<keyword evidence="23" id="KW-1185">Reference proteome</keyword>
<organism evidence="22 23">
    <name type="scientific">Spirodela intermedia</name>
    <name type="common">Intermediate duckweed</name>
    <dbReference type="NCBI Taxonomy" id="51605"/>
    <lineage>
        <taxon>Eukaryota</taxon>
        <taxon>Viridiplantae</taxon>
        <taxon>Streptophyta</taxon>
        <taxon>Embryophyta</taxon>
        <taxon>Tracheophyta</taxon>
        <taxon>Spermatophyta</taxon>
        <taxon>Magnoliopsida</taxon>
        <taxon>Liliopsida</taxon>
        <taxon>Araceae</taxon>
        <taxon>Lemnoideae</taxon>
        <taxon>Spirodela</taxon>
    </lineage>
</organism>
<dbReference type="InterPro" id="IPR017441">
    <property type="entry name" value="Protein_kinase_ATP_BS"/>
</dbReference>
<evidence type="ECO:0000256" key="11">
    <source>
        <dbReference type="ARBA" id="ARBA00022777"/>
    </source>
</evidence>
<dbReference type="Gene3D" id="3.30.200.20">
    <property type="entry name" value="Phosphorylase Kinase, domain 1"/>
    <property type="match status" value="1"/>
</dbReference>
<dbReference type="Pfam" id="PF00560">
    <property type="entry name" value="LRR_1"/>
    <property type="match status" value="1"/>
</dbReference>
<keyword evidence="6" id="KW-0808">Transferase</keyword>
<evidence type="ECO:0000313" key="22">
    <source>
        <dbReference type="EMBL" id="CAA7410068.1"/>
    </source>
</evidence>
<evidence type="ECO:0000256" key="1">
    <source>
        <dbReference type="ARBA" id="ARBA00004162"/>
    </source>
</evidence>
<keyword evidence="5" id="KW-0433">Leucine-rich repeat</keyword>
<name>A0A7I8LLC7_SPIIN</name>
<dbReference type="AlphaFoldDB" id="A0A7I8LLC7"/>
<dbReference type="PANTHER" id="PTHR45631:SF202">
    <property type="entry name" value="SENESCENCE-INDUCED RECEPTOR-LIKE SERINE_THREONINE-PROTEIN KINASE"/>
    <property type="match status" value="1"/>
</dbReference>
<dbReference type="InterPro" id="IPR011009">
    <property type="entry name" value="Kinase-like_dom_sf"/>
</dbReference>
<dbReference type="Gene3D" id="1.10.510.10">
    <property type="entry name" value="Transferase(Phosphotransferase) domain 1"/>
    <property type="match status" value="1"/>
</dbReference>
<sequence>MGLWVLMICFLALSTTAQSQSSTGFISIDCGLDGATNYTESTMNIIYSPDALYVDAGENRRVSPETNLTGVFDYYKTLRSFSNGTRNCYTLQPLVKGRKYLVRAEFQYGNFDGRDSPPTFDVYLGIHFWWTVPPDEFSRLEIIVVSPGESMQVCLVNKGLGTPYISVLELRPLLDSMYPLVNSSQALVLRGDRTDHGSTGTTRYPEDPYDRIWFSPGETEDWLPMSTDKTVESGSRNFMVPASVLSTAVTTPNISESLNFTVTGLLGEEIYVFMYFAELQQLGMNETREFNVYANSTLWFRQYRPDYLSGGAIYTSRPGTGGTTTYSLKATRNSTLPPFINAFEAHILVQLSTLPTHQNDTDAVLKIKNFYKVKNWEGDPCVPKDLAWAGLGCSYDGSLNPRIVSLNLSHAGLSGGISPFIANLTALVTLDLSHNNLIGEIPRDLVELSQLKVLQLENNDLSGYVPYILLEKSANKTLSLSLDGNTNLCPGTDSCGVKGRKKRVIVPIAISIGGILALLSLILIIMWRVRMRKQKDVQNISSKKIESSNNEQKNLHSVSSQFTFAEIVNITKNFQQQIGKGGFGIVYHGRLKTGIEVAVKMLSKTSSQGAKEFESEAQILTRVHHRNLVSFLGYCNDPNNLSLVYEFMTQGTLAKHLSDNRSNDLSWSIRLKIALDVAQGLDYLHSFCKPPIIHRDVKTTNILLNQSLEAKLADFGLSRLFHDDASACISTAIVGTPGYLDPEYYQTSNLNAKSDIYSFGVVLFELITGKPPIINSTENISIVPWVQSRINRGDITMIVDERFEGKYNINSMWKAIEIAVSCTAPYSIQRPTMSNVVMELKECLTSETSQDIPRNFKIQEESSVDIVPLFLDTATGPLAR</sequence>
<dbReference type="SUPFAM" id="SSF56112">
    <property type="entry name" value="Protein kinase-like (PK-like)"/>
    <property type="match status" value="1"/>
</dbReference>
<dbReference type="GO" id="GO:0005886">
    <property type="term" value="C:plasma membrane"/>
    <property type="evidence" value="ECO:0007669"/>
    <property type="project" value="UniProtKB-SubCell"/>
</dbReference>
<dbReference type="PANTHER" id="PTHR45631">
    <property type="entry name" value="OS07G0107800 PROTEIN-RELATED"/>
    <property type="match status" value="1"/>
</dbReference>
<dbReference type="GO" id="GO:0005524">
    <property type="term" value="F:ATP binding"/>
    <property type="evidence" value="ECO:0007669"/>
    <property type="project" value="UniProtKB-UniRule"/>
</dbReference>
<evidence type="ECO:0000256" key="9">
    <source>
        <dbReference type="ARBA" id="ARBA00022737"/>
    </source>
</evidence>
<dbReference type="InterPro" id="IPR001245">
    <property type="entry name" value="Ser-Thr/Tyr_kinase_cat_dom"/>
</dbReference>
<gene>
    <name evidence="22" type="ORF">SI8410_17020746</name>
</gene>
<dbReference type="CDD" id="cd14066">
    <property type="entry name" value="STKc_IRAK"/>
    <property type="match status" value="1"/>
</dbReference>
<feature type="chain" id="PRO_5029479882" description="non-specific serine/threonine protein kinase" evidence="20">
    <location>
        <begin position="20"/>
        <end position="880"/>
    </location>
</feature>
<dbReference type="Proteomes" id="UP000663760">
    <property type="component" value="Chromosome 17"/>
</dbReference>
<protein>
    <recommendedName>
        <fullName evidence="2">non-specific serine/threonine protein kinase</fullName>
        <ecNumber evidence="2">2.7.11.1</ecNumber>
    </recommendedName>
</protein>
<keyword evidence="10 18" id="KW-0547">Nucleotide-binding</keyword>
<dbReference type="SUPFAM" id="SSF52058">
    <property type="entry name" value="L domain-like"/>
    <property type="match status" value="1"/>
</dbReference>
<dbReference type="OrthoDB" id="2017114at2759"/>
<dbReference type="EMBL" id="LR746280">
    <property type="protein sequence ID" value="CAA7410068.1"/>
    <property type="molecule type" value="Genomic_DNA"/>
</dbReference>
<comment type="catalytic activity">
    <reaction evidence="17">
        <text>L-seryl-[protein] + ATP = O-phospho-L-seryl-[protein] + ADP + H(+)</text>
        <dbReference type="Rhea" id="RHEA:17989"/>
        <dbReference type="Rhea" id="RHEA-COMP:9863"/>
        <dbReference type="Rhea" id="RHEA-COMP:11604"/>
        <dbReference type="ChEBI" id="CHEBI:15378"/>
        <dbReference type="ChEBI" id="CHEBI:29999"/>
        <dbReference type="ChEBI" id="CHEBI:30616"/>
        <dbReference type="ChEBI" id="CHEBI:83421"/>
        <dbReference type="ChEBI" id="CHEBI:456216"/>
        <dbReference type="EC" id="2.7.11.1"/>
    </reaction>
</comment>
<evidence type="ECO:0000256" key="5">
    <source>
        <dbReference type="ARBA" id="ARBA00022614"/>
    </source>
</evidence>
<evidence type="ECO:0000256" key="16">
    <source>
        <dbReference type="ARBA" id="ARBA00047899"/>
    </source>
</evidence>
<dbReference type="PROSITE" id="PS50011">
    <property type="entry name" value="PROTEIN_KINASE_DOM"/>
    <property type="match status" value="1"/>
</dbReference>
<evidence type="ECO:0000256" key="8">
    <source>
        <dbReference type="ARBA" id="ARBA00022729"/>
    </source>
</evidence>